<dbReference type="Gene3D" id="3.30.300.30">
    <property type="match status" value="1"/>
</dbReference>
<evidence type="ECO:0000259" key="3">
    <source>
        <dbReference type="Pfam" id="PF00501"/>
    </source>
</evidence>
<dbReference type="OrthoDB" id="6614653at2759"/>
<dbReference type="Proteomes" id="UP000234275">
    <property type="component" value="Unassembled WGS sequence"/>
</dbReference>
<dbReference type="GeneID" id="36561932"/>
<dbReference type="Pfam" id="PF13193">
    <property type="entry name" value="AMP-binding_C"/>
    <property type="match status" value="1"/>
</dbReference>
<keyword evidence="2" id="KW-0812">Transmembrane</keyword>
<name>A0A2I2GLX5_9EURO</name>
<protein>
    <submittedName>
        <fullName evidence="5">Acetyl-CoA synthetase-like protein</fullName>
    </submittedName>
</protein>
<dbReference type="STRING" id="1392250.A0A2I2GLX5"/>
<dbReference type="PROSITE" id="PS00455">
    <property type="entry name" value="AMP_BINDING"/>
    <property type="match status" value="1"/>
</dbReference>
<dbReference type="Pfam" id="PF00501">
    <property type="entry name" value="AMP-binding"/>
    <property type="match status" value="1"/>
</dbReference>
<feature type="transmembrane region" description="Helical" evidence="2">
    <location>
        <begin position="94"/>
        <end position="116"/>
    </location>
</feature>
<dbReference type="VEuPathDB" id="FungiDB:P170DRAFT_504763"/>
<dbReference type="InterPro" id="IPR020845">
    <property type="entry name" value="AMP-binding_CS"/>
</dbReference>
<dbReference type="PROSITE" id="PS00290">
    <property type="entry name" value="IG_MHC"/>
    <property type="match status" value="1"/>
</dbReference>
<dbReference type="InterPro" id="IPR025110">
    <property type="entry name" value="AMP-bd_C"/>
</dbReference>
<keyword evidence="6" id="KW-1185">Reference proteome</keyword>
<dbReference type="InterPro" id="IPR003006">
    <property type="entry name" value="Ig/MHC_CS"/>
</dbReference>
<feature type="domain" description="AMP-binding enzyme C-terminal" evidence="4">
    <location>
        <begin position="454"/>
        <end position="533"/>
    </location>
</feature>
<dbReference type="PANTHER" id="PTHR43201:SF8">
    <property type="entry name" value="ACYL-COA SYNTHETASE FAMILY MEMBER 3"/>
    <property type="match status" value="1"/>
</dbReference>
<comment type="similarity">
    <text evidence="1">Belongs to the ATP-dependent AMP-binding enzyme family.</text>
</comment>
<organism evidence="5 6">
    <name type="scientific">Aspergillus steynii IBT 23096</name>
    <dbReference type="NCBI Taxonomy" id="1392250"/>
    <lineage>
        <taxon>Eukaryota</taxon>
        <taxon>Fungi</taxon>
        <taxon>Dikarya</taxon>
        <taxon>Ascomycota</taxon>
        <taxon>Pezizomycotina</taxon>
        <taxon>Eurotiomycetes</taxon>
        <taxon>Eurotiomycetidae</taxon>
        <taxon>Eurotiales</taxon>
        <taxon>Aspergillaceae</taxon>
        <taxon>Aspergillus</taxon>
        <taxon>Aspergillus subgen. Circumdati</taxon>
    </lineage>
</organism>
<evidence type="ECO:0000313" key="6">
    <source>
        <dbReference type="Proteomes" id="UP000234275"/>
    </source>
</evidence>
<dbReference type="GO" id="GO:0031956">
    <property type="term" value="F:medium-chain fatty acid-CoA ligase activity"/>
    <property type="evidence" value="ECO:0007669"/>
    <property type="project" value="TreeGrafter"/>
</dbReference>
<evidence type="ECO:0000259" key="4">
    <source>
        <dbReference type="Pfam" id="PF13193"/>
    </source>
</evidence>
<dbReference type="PANTHER" id="PTHR43201">
    <property type="entry name" value="ACYL-COA SYNTHETASE"/>
    <property type="match status" value="1"/>
</dbReference>
<evidence type="ECO:0000256" key="1">
    <source>
        <dbReference type="ARBA" id="ARBA00006432"/>
    </source>
</evidence>
<keyword evidence="2" id="KW-1133">Transmembrane helix</keyword>
<keyword evidence="2" id="KW-0472">Membrane</keyword>
<accession>A0A2I2GLX5</accession>
<proteinExistence type="inferred from homology"/>
<dbReference type="GO" id="GO:0006631">
    <property type="term" value="P:fatty acid metabolic process"/>
    <property type="evidence" value="ECO:0007669"/>
    <property type="project" value="TreeGrafter"/>
</dbReference>
<dbReference type="InterPro" id="IPR000873">
    <property type="entry name" value="AMP-dep_synth/lig_dom"/>
</dbReference>
<dbReference type="InterPro" id="IPR042099">
    <property type="entry name" value="ANL_N_sf"/>
</dbReference>
<dbReference type="Gene3D" id="3.40.50.12780">
    <property type="entry name" value="N-terminal domain of ligase-like"/>
    <property type="match status" value="1"/>
</dbReference>
<dbReference type="CDD" id="cd04433">
    <property type="entry name" value="AFD_class_I"/>
    <property type="match status" value="1"/>
</dbReference>
<reference evidence="5 6" key="1">
    <citation type="submission" date="2016-12" db="EMBL/GenBank/DDBJ databases">
        <title>The genomes of Aspergillus section Nigri reveals drivers in fungal speciation.</title>
        <authorList>
            <consortium name="DOE Joint Genome Institute"/>
            <person name="Vesth T.C."/>
            <person name="Nybo J."/>
            <person name="Theobald S."/>
            <person name="Brandl J."/>
            <person name="Frisvad J.C."/>
            <person name="Nielsen K.F."/>
            <person name="Lyhne E.K."/>
            <person name="Kogle M.E."/>
            <person name="Kuo A."/>
            <person name="Riley R."/>
            <person name="Clum A."/>
            <person name="Nolan M."/>
            <person name="Lipzen A."/>
            <person name="Salamov A."/>
            <person name="Henrissat B."/>
            <person name="Wiebenga A."/>
            <person name="De Vries R.P."/>
            <person name="Grigoriev I.V."/>
            <person name="Mortensen U.H."/>
            <person name="Andersen M.R."/>
            <person name="Baker S.E."/>
        </authorList>
    </citation>
    <scope>NUCLEOTIDE SEQUENCE [LARGE SCALE GENOMIC DNA]</scope>
    <source>
        <strain evidence="5 6">IBT 23096</strain>
    </source>
</reference>
<evidence type="ECO:0000256" key="2">
    <source>
        <dbReference type="SAM" id="Phobius"/>
    </source>
</evidence>
<dbReference type="EMBL" id="MSFO01000001">
    <property type="protein sequence ID" value="PLB53873.1"/>
    <property type="molecule type" value="Genomic_DNA"/>
</dbReference>
<dbReference type="InterPro" id="IPR045851">
    <property type="entry name" value="AMP-bd_C_sf"/>
</dbReference>
<sequence>MPLPVEPACSQTRLSFPNDPFFLKLVENAKTYPHRIIDDATLDIQADYRKLMQDVVTLRETIRHHLPHNLLDPNGLIREDGVYIGVLAPGSYEYVVAIVAIVALGAAVIPFSTGILPEEGFDMISRWKPTCLLVGSGQLSLATAIQEYDEGTAHIDSVIPHIPIHSSLSSTTQLSVDELTINDSITFSSERPALLLFTSGTTGAPKGVIHTRRFFYSGQGFAERCFSTDVFLLHRPVAWIGSMRRIIEMLRCGGKIAIMDQTTSSRSDVVWERIRKGDITILTTAAREWRQLMLYYENSLSKLPEDELSEYWRGLRALRVVQSVGWMPPPVVKAFWEGLLDGRALEVAYASTEAGTVVASTSSDVVDHDACIGKPLPEMEIKLSNGTEGEILVKTPTMFAGYLNDEDWTQKAFDQGYFRSGDMAYIRDDGCYIIGGRAKTDFARFFGLAIPLIEVESAVAQLPYVDEAHILAVPDSEAQTRVGALIRLKSGFENLALEALRKNLSSNLPMYKLPTLLYVLQDHEQVPKTVSGKLCIKDALRVFFACSASHWTTELPEKVEKWDISTLKKERQRAWDWSGLQV</sequence>
<evidence type="ECO:0000313" key="5">
    <source>
        <dbReference type="EMBL" id="PLB53873.1"/>
    </source>
</evidence>
<dbReference type="AlphaFoldDB" id="A0A2I2GLX5"/>
<comment type="caution">
    <text evidence="5">The sequence shown here is derived from an EMBL/GenBank/DDBJ whole genome shotgun (WGS) entry which is preliminary data.</text>
</comment>
<gene>
    <name evidence="5" type="ORF">P170DRAFT_504763</name>
</gene>
<dbReference type="SUPFAM" id="SSF56801">
    <property type="entry name" value="Acetyl-CoA synthetase-like"/>
    <property type="match status" value="1"/>
</dbReference>
<dbReference type="RefSeq" id="XP_024709175.1">
    <property type="nucleotide sequence ID" value="XM_024854226.1"/>
</dbReference>
<feature type="domain" description="AMP-dependent synthetase/ligase" evidence="3">
    <location>
        <begin position="80"/>
        <end position="403"/>
    </location>
</feature>